<dbReference type="SMART" id="SM00409">
    <property type="entry name" value="IG"/>
    <property type="match status" value="7"/>
</dbReference>
<keyword evidence="3" id="KW-1015">Disulfide bond</keyword>
<accession>A0A164LHZ3</accession>
<dbReference type="EMBL" id="LRGB01003129">
    <property type="protein sequence ID" value="KZS04129.1"/>
    <property type="molecule type" value="Genomic_DNA"/>
</dbReference>
<dbReference type="InterPro" id="IPR007110">
    <property type="entry name" value="Ig-like_dom"/>
</dbReference>
<dbReference type="InterPro" id="IPR003598">
    <property type="entry name" value="Ig_sub2"/>
</dbReference>
<feature type="region of interest" description="Disordered" evidence="6">
    <location>
        <begin position="1078"/>
        <end position="1153"/>
    </location>
</feature>
<evidence type="ECO:0000313" key="10">
    <source>
        <dbReference type="Proteomes" id="UP000076858"/>
    </source>
</evidence>
<dbReference type="PANTHER" id="PTHR11640:SF31">
    <property type="entry name" value="IRREGULAR CHIASM C-ROUGHEST PROTEIN-RELATED"/>
    <property type="match status" value="1"/>
</dbReference>
<dbReference type="InterPro" id="IPR051275">
    <property type="entry name" value="Cell_adhesion_signaling"/>
</dbReference>
<dbReference type="OrthoDB" id="6106100at2759"/>
<dbReference type="InterPro" id="IPR013162">
    <property type="entry name" value="CD80_C2-set"/>
</dbReference>
<reference evidence="9 10" key="1">
    <citation type="submission" date="2016-03" db="EMBL/GenBank/DDBJ databases">
        <title>EvidentialGene: Evidence-directed Construction of Genes on Genomes.</title>
        <authorList>
            <person name="Gilbert D.G."/>
            <person name="Choi J.-H."/>
            <person name="Mockaitis K."/>
            <person name="Colbourne J."/>
            <person name="Pfrender M."/>
        </authorList>
    </citation>
    <scope>NUCLEOTIDE SEQUENCE [LARGE SCALE GENOMIC DNA]</scope>
    <source>
        <strain evidence="9 10">Xinb3</strain>
        <tissue evidence="9">Complete organism</tissue>
    </source>
</reference>
<feature type="compositionally biased region" description="Polar residues" evidence="6">
    <location>
        <begin position="1078"/>
        <end position="1102"/>
    </location>
</feature>
<evidence type="ECO:0000256" key="3">
    <source>
        <dbReference type="ARBA" id="ARBA00023157"/>
    </source>
</evidence>
<feature type="domain" description="Ig-like" evidence="8">
    <location>
        <begin position="143"/>
        <end position="252"/>
    </location>
</feature>
<evidence type="ECO:0000256" key="7">
    <source>
        <dbReference type="SAM" id="Phobius"/>
    </source>
</evidence>
<feature type="region of interest" description="Disordered" evidence="6">
    <location>
        <begin position="1452"/>
        <end position="1486"/>
    </location>
</feature>
<name>A0A164LHZ3_9CRUS</name>
<feature type="domain" description="Ig-like" evidence="8">
    <location>
        <begin position="575"/>
        <end position="659"/>
    </location>
</feature>
<comment type="subcellular location">
    <subcellularLocation>
        <location evidence="1">Membrane</location>
        <topology evidence="1">Single-pass type I membrane protein</topology>
    </subcellularLocation>
</comment>
<dbReference type="Gene3D" id="2.60.40.10">
    <property type="entry name" value="Immunoglobulins"/>
    <property type="match status" value="8"/>
</dbReference>
<dbReference type="GO" id="GO:0050839">
    <property type="term" value="F:cell adhesion molecule binding"/>
    <property type="evidence" value="ECO:0007669"/>
    <property type="project" value="TreeGrafter"/>
</dbReference>
<feature type="transmembrane region" description="Helical" evidence="7">
    <location>
        <begin position="981"/>
        <end position="1004"/>
    </location>
</feature>
<feature type="region of interest" description="Disordered" evidence="6">
    <location>
        <begin position="1262"/>
        <end position="1284"/>
    </location>
</feature>
<evidence type="ECO:0000259" key="8">
    <source>
        <dbReference type="PROSITE" id="PS50835"/>
    </source>
</evidence>
<feature type="domain" description="Ig-like" evidence="8">
    <location>
        <begin position="460"/>
        <end position="570"/>
    </location>
</feature>
<dbReference type="InterPro" id="IPR003599">
    <property type="entry name" value="Ig_sub"/>
</dbReference>
<dbReference type="GO" id="GO:0005886">
    <property type="term" value="C:plasma membrane"/>
    <property type="evidence" value="ECO:0007669"/>
    <property type="project" value="TreeGrafter"/>
</dbReference>
<dbReference type="Pfam" id="PF13895">
    <property type="entry name" value="Ig_2"/>
    <property type="match status" value="2"/>
</dbReference>
<dbReference type="PANTHER" id="PTHR11640">
    <property type="entry name" value="NEPHRIN"/>
    <property type="match status" value="1"/>
</dbReference>
<keyword evidence="5" id="KW-0393">Immunoglobulin domain</keyword>
<proteinExistence type="predicted"/>
<comment type="caution">
    <text evidence="9">The sequence shown here is derived from an EMBL/GenBank/DDBJ whole genome shotgun (WGS) entry which is preliminary data.</text>
</comment>
<feature type="compositionally biased region" description="Basic and acidic residues" evidence="6">
    <location>
        <begin position="1105"/>
        <end position="1114"/>
    </location>
</feature>
<dbReference type="Pfam" id="PF08205">
    <property type="entry name" value="C2-set_2"/>
    <property type="match status" value="2"/>
</dbReference>
<evidence type="ECO:0000256" key="4">
    <source>
        <dbReference type="ARBA" id="ARBA00023180"/>
    </source>
</evidence>
<feature type="domain" description="Ig-like" evidence="8">
    <location>
        <begin position="888"/>
        <end position="967"/>
    </location>
</feature>
<evidence type="ECO:0000256" key="6">
    <source>
        <dbReference type="SAM" id="MobiDB-lite"/>
    </source>
</evidence>
<dbReference type="SUPFAM" id="SSF48726">
    <property type="entry name" value="Immunoglobulin"/>
    <property type="match status" value="7"/>
</dbReference>
<keyword evidence="7" id="KW-0812">Transmembrane</keyword>
<feature type="domain" description="Ig-like" evidence="8">
    <location>
        <begin position="363"/>
        <end position="456"/>
    </location>
</feature>
<evidence type="ECO:0000256" key="2">
    <source>
        <dbReference type="ARBA" id="ARBA00023136"/>
    </source>
</evidence>
<dbReference type="PROSITE" id="PS50835">
    <property type="entry name" value="IG_LIKE"/>
    <property type="match status" value="8"/>
</dbReference>
<keyword evidence="10" id="KW-1185">Reference proteome</keyword>
<dbReference type="GO" id="GO:0005911">
    <property type="term" value="C:cell-cell junction"/>
    <property type="evidence" value="ECO:0007669"/>
    <property type="project" value="TreeGrafter"/>
</dbReference>
<feature type="compositionally biased region" description="Polar residues" evidence="6">
    <location>
        <begin position="1140"/>
        <end position="1153"/>
    </location>
</feature>
<feature type="domain" description="Ig-like" evidence="8">
    <location>
        <begin position="664"/>
        <end position="798"/>
    </location>
</feature>
<feature type="compositionally biased region" description="Polar residues" evidence="6">
    <location>
        <begin position="1265"/>
        <end position="1284"/>
    </location>
</feature>
<keyword evidence="7" id="KW-1133">Transmembrane helix</keyword>
<dbReference type="Proteomes" id="UP000076858">
    <property type="component" value="Unassembled WGS sequence"/>
</dbReference>
<gene>
    <name evidence="9" type="ORF">APZ42_032955</name>
</gene>
<feature type="transmembrane region" description="Helical" evidence="7">
    <location>
        <begin position="1205"/>
        <end position="1224"/>
    </location>
</feature>
<dbReference type="InterPro" id="IPR036179">
    <property type="entry name" value="Ig-like_dom_sf"/>
</dbReference>
<evidence type="ECO:0000313" key="9">
    <source>
        <dbReference type="EMBL" id="KZS04129.1"/>
    </source>
</evidence>
<keyword evidence="2 7" id="KW-0472">Membrane</keyword>
<dbReference type="InterPro" id="IPR013783">
    <property type="entry name" value="Ig-like_fold"/>
</dbReference>
<dbReference type="SMART" id="SM00408">
    <property type="entry name" value="IGc2"/>
    <property type="match status" value="7"/>
</dbReference>
<organism evidence="9 10">
    <name type="scientific">Daphnia magna</name>
    <dbReference type="NCBI Taxonomy" id="35525"/>
    <lineage>
        <taxon>Eukaryota</taxon>
        <taxon>Metazoa</taxon>
        <taxon>Ecdysozoa</taxon>
        <taxon>Arthropoda</taxon>
        <taxon>Crustacea</taxon>
        <taxon>Branchiopoda</taxon>
        <taxon>Diplostraca</taxon>
        <taxon>Cladocera</taxon>
        <taxon>Anomopoda</taxon>
        <taxon>Daphniidae</taxon>
        <taxon>Daphnia</taxon>
    </lineage>
</organism>
<dbReference type="GO" id="GO:0098609">
    <property type="term" value="P:cell-cell adhesion"/>
    <property type="evidence" value="ECO:0007669"/>
    <property type="project" value="TreeGrafter"/>
</dbReference>
<dbReference type="STRING" id="35525.A0A164LHZ3"/>
<dbReference type="Pfam" id="PF13927">
    <property type="entry name" value="Ig_3"/>
    <property type="match status" value="1"/>
</dbReference>
<keyword evidence="4" id="KW-0325">Glycoprotein</keyword>
<feature type="domain" description="Ig-like" evidence="8">
    <location>
        <begin position="257"/>
        <end position="352"/>
    </location>
</feature>
<feature type="domain" description="Ig-like" evidence="8">
    <location>
        <begin position="803"/>
        <end position="883"/>
    </location>
</feature>
<protein>
    <recommendedName>
        <fullName evidence="8">Ig-like domain-containing protein</fullName>
    </recommendedName>
</protein>
<evidence type="ECO:0000256" key="1">
    <source>
        <dbReference type="ARBA" id="ARBA00004479"/>
    </source>
</evidence>
<evidence type="ECO:0000256" key="5">
    <source>
        <dbReference type="ARBA" id="ARBA00023319"/>
    </source>
</evidence>
<sequence>MHKQPKPFDLQHEAAAGISAELALAGNVPTVLEDLSGLAGQEVSVPCSVDVATCGDFHSVKWYRESQRVFVYSELANLERSEGSLTNRYVHSSPMALGCCLIFLHSVSLLYIRMHAEKTGNVEFRFGMIQMIAEQMLMASTAPDYVEILLEDGKTSAAIRNVSRIGPFNEGTIVTLLCRSGGGRPVPRIEWWNGSHIMEADEVVATQEDNGAVTGINRLQVALSRQDLDAQWQCRVRSPALSSPLVANLRIDVHVKPTNVTLTGLDTAVTEGTAVVVYCVADGARPAAAITWYNDSSPLQKSAVETTQLQSDGTFSTRSRLIFTLNRHDHRRYITCRAGNTVTDDLQHKPVQASQLLRVEYAPTVAVSPENVTVNETMDVLIFCTYDANPVTLTSVQWFKDDVEIIINGPHKYEGATIDQPALLLKKATRDDAGAYSCRLTNAVGTGHSENVAFISVQYPAEVRLVMEPELPVNELERPNITLNCQVSSGYPPVLLGVRWYLDGELLKELPDCPLNETITSFSMYDEDLCDVDPSKLLLEYVGRSFQGNYSCEGMNAAGWGPPSEVETLVIYYPPGNTTLTYEPDVVVKDGPLTLTCGVSDVGQPAVTQYRWTRNGHVIPEISDAQWNVSQVTLNYQANYSCTPVNEAGEGETATIEIEVFAEPTFIERLPLTSGALSDAADATKLSCRAECYPLCQIDWFRNGIPIRESPMYTVVDSFVPENIKVKRKKKERNDICILYMYPLYNFNQHQSVKSSLSFNMRMWSQAKLDPIADTANYTCITTDNVVGDGVSSTTFFTVEYAPTTAIIDNPTIEVEEGSIVGQLECSASSYPLANYYWQHNHQIIGNGPRLTLDYGLSRDKTGEYSCIAHNQHGNTSAKAFINVVFKPECSITLREMEGKTRLICEVHANPKLVDFMWMLNNASLTTDIVHMGLQSVLTIDGPAPTSGIYYCHANNSVGFGTPCEISVEGGLLAKLGDENIIIIAIIAAAIVVILVVCIVLLVICRRQRTDDKYNPAATMEQRENPEGGSLMTLQSGTTIQQVHQHKWPLRPGVQVHVNDTNSLTLAASGSVLLSPVDQTQDEAPNSNSKRPRSDSSGSQADQFEADKAVDRQVVESNIPYYETLRDQKPPLGGNRDSVGESQATDSGSESTRSVICIKGPCRPKTLIPVTSHHLSNTEACRENSAGRLPPSLMPTSQLIRRTSVLFRLLLSVIILNGFLFSAVSATGPSTKNGNDNLSENSKAFYENLPFHGLQTAPNKDFVSRPSSQMSHTPSSGYGSARSTNRTMSEAINTKDNQTAATVPDQLGRSRNCHLNSLRKPKVADVSSRFRSLRVPRAGPPPTSVGYDSADFACQTPKPVGTVSQPLEMVATHEQNWQPEHDQQLSIPVPAPRFHTLKRHPYQNIPIPLKNVQIQNQEHHDNSDQFMQMNPLMSSTKSTSMNDPQLQQRAWTPRSLAPVHTSAYDPPKQQAQSHHAPSSRFPANTNHASYKQAGSTVYADLSISCTAELKPHQNEISPTEYAVLQFMNGGQEVQPFKPILSDLVYADIDDKDYGPTYYKKASILQASEKKAQAQGLPVRPTRETRL</sequence>
<feature type="compositionally biased region" description="Polar residues" evidence="6">
    <location>
        <begin position="1469"/>
        <end position="1486"/>
    </location>
</feature>